<comment type="subcellular location">
    <subcellularLocation>
        <location evidence="1 5">Membrane</location>
        <topology evidence="1 5">Multi-pass membrane protein</topology>
    </subcellularLocation>
</comment>
<evidence type="ECO:0000313" key="7">
    <source>
        <dbReference type="Proteomes" id="UP000604046"/>
    </source>
</evidence>
<accession>A0A812TBD0</accession>
<dbReference type="AlphaFoldDB" id="A0A812TBD0"/>
<dbReference type="GO" id="GO:0005886">
    <property type="term" value="C:plasma membrane"/>
    <property type="evidence" value="ECO:0007669"/>
    <property type="project" value="TreeGrafter"/>
</dbReference>
<evidence type="ECO:0000256" key="3">
    <source>
        <dbReference type="ARBA" id="ARBA00022989"/>
    </source>
</evidence>
<name>A0A812TBD0_9DINO</name>
<dbReference type="GO" id="GO:0005375">
    <property type="term" value="F:copper ion transmembrane transporter activity"/>
    <property type="evidence" value="ECO:0007669"/>
    <property type="project" value="UniProtKB-UniRule"/>
</dbReference>
<keyword evidence="7" id="KW-1185">Reference proteome</keyword>
<comment type="caution">
    <text evidence="6">The sequence shown here is derived from an EMBL/GenBank/DDBJ whole genome shotgun (WGS) entry which is preliminary data.</text>
</comment>
<keyword evidence="5" id="KW-0406">Ion transport</keyword>
<keyword evidence="2 5" id="KW-0812">Transmembrane</keyword>
<protein>
    <recommendedName>
        <fullName evidence="5">Copper transport protein</fullName>
    </recommendedName>
</protein>
<dbReference type="PANTHER" id="PTHR12483:SF27">
    <property type="entry name" value="COPPER TRANSPORT PROTEIN CTR1"/>
    <property type="match status" value="1"/>
</dbReference>
<feature type="transmembrane region" description="Helical" evidence="5">
    <location>
        <begin position="58"/>
        <end position="75"/>
    </location>
</feature>
<keyword evidence="5" id="KW-0813">Transport</keyword>
<dbReference type="OrthoDB" id="417166at2759"/>
<feature type="transmembrane region" description="Helical" evidence="5">
    <location>
        <begin position="96"/>
        <end position="118"/>
    </location>
</feature>
<reference evidence="6" key="1">
    <citation type="submission" date="2021-02" db="EMBL/GenBank/DDBJ databases">
        <authorList>
            <person name="Dougan E. K."/>
            <person name="Rhodes N."/>
            <person name="Thang M."/>
            <person name="Chan C."/>
        </authorList>
    </citation>
    <scope>NUCLEOTIDE SEQUENCE</scope>
</reference>
<keyword evidence="3 5" id="KW-1133">Transmembrane helix</keyword>
<proteinExistence type="inferred from homology"/>
<dbReference type="Proteomes" id="UP000604046">
    <property type="component" value="Unassembled WGS sequence"/>
</dbReference>
<keyword evidence="5" id="KW-0187">Copper transport</keyword>
<feature type="transmembrane region" description="Helical" evidence="5">
    <location>
        <begin position="124"/>
        <end position="141"/>
    </location>
</feature>
<dbReference type="Pfam" id="PF04145">
    <property type="entry name" value="Ctr"/>
    <property type="match status" value="1"/>
</dbReference>
<comment type="similarity">
    <text evidence="5">Belongs to the copper transporter (Ctr) (TC 1.A.56) family. SLC31A subfamily.</text>
</comment>
<sequence>MDHDHAHDMPEMGSGDGDAFCAGSGRVMMSGFQLGFGPDQPCVLFLFQGWVMNDAGKYFAGCLGSFLMPVAIVALQSIREMVVESSASKGRVMGMLYDALAAVLFGLQMFLAYSVMLLTMTYEAVMFSCILVGFAFAWFVLRRMKRHKHAVDLSKSSVVGAPCCSSMEDAIA</sequence>
<evidence type="ECO:0000256" key="4">
    <source>
        <dbReference type="ARBA" id="ARBA00023136"/>
    </source>
</evidence>
<gene>
    <name evidence="6" type="ORF">SNAT2548_LOCUS28800</name>
</gene>
<dbReference type="PANTHER" id="PTHR12483">
    <property type="entry name" value="SOLUTE CARRIER FAMILY 31 COPPER TRANSPORTERS"/>
    <property type="match status" value="1"/>
</dbReference>
<evidence type="ECO:0000313" key="6">
    <source>
        <dbReference type="EMBL" id="CAE7514527.1"/>
    </source>
</evidence>
<evidence type="ECO:0000256" key="2">
    <source>
        <dbReference type="ARBA" id="ARBA00022692"/>
    </source>
</evidence>
<keyword evidence="4 5" id="KW-0472">Membrane</keyword>
<organism evidence="6 7">
    <name type="scientific">Symbiodinium natans</name>
    <dbReference type="NCBI Taxonomy" id="878477"/>
    <lineage>
        <taxon>Eukaryota</taxon>
        <taxon>Sar</taxon>
        <taxon>Alveolata</taxon>
        <taxon>Dinophyceae</taxon>
        <taxon>Suessiales</taxon>
        <taxon>Symbiodiniaceae</taxon>
        <taxon>Symbiodinium</taxon>
    </lineage>
</organism>
<keyword evidence="5" id="KW-0186">Copper</keyword>
<evidence type="ECO:0000256" key="5">
    <source>
        <dbReference type="RuleBase" id="RU367022"/>
    </source>
</evidence>
<dbReference type="EMBL" id="CAJNDS010002532">
    <property type="protein sequence ID" value="CAE7514527.1"/>
    <property type="molecule type" value="Genomic_DNA"/>
</dbReference>
<evidence type="ECO:0000256" key="1">
    <source>
        <dbReference type="ARBA" id="ARBA00004141"/>
    </source>
</evidence>
<dbReference type="InterPro" id="IPR007274">
    <property type="entry name" value="Cop_transporter"/>
</dbReference>